<dbReference type="OrthoDB" id="3650438at2759"/>
<keyword evidence="2 3" id="KW-0040">ANK repeat</keyword>
<dbReference type="Proteomes" id="UP000016932">
    <property type="component" value="Unassembled WGS sequence"/>
</dbReference>
<dbReference type="KEGG" id="pfj:MYCFIDRAFT_177167"/>
<dbReference type="Gene3D" id="1.25.40.20">
    <property type="entry name" value="Ankyrin repeat-containing domain"/>
    <property type="match status" value="2"/>
</dbReference>
<dbReference type="Pfam" id="PF00023">
    <property type="entry name" value="Ank"/>
    <property type="match status" value="1"/>
</dbReference>
<evidence type="ECO:0000256" key="1">
    <source>
        <dbReference type="ARBA" id="ARBA00022737"/>
    </source>
</evidence>
<dbReference type="PROSITE" id="PS50297">
    <property type="entry name" value="ANK_REP_REGION"/>
    <property type="match status" value="1"/>
</dbReference>
<dbReference type="PANTHER" id="PTHR24173:SF74">
    <property type="entry name" value="ANKYRIN REPEAT DOMAIN-CONTAINING PROTEIN 16"/>
    <property type="match status" value="1"/>
</dbReference>
<keyword evidence="1" id="KW-0677">Repeat</keyword>
<gene>
    <name evidence="4" type="ORF">MYCFIDRAFT_177167</name>
</gene>
<organism evidence="4 5">
    <name type="scientific">Pseudocercospora fijiensis (strain CIRAD86)</name>
    <name type="common">Black leaf streak disease fungus</name>
    <name type="synonym">Mycosphaerella fijiensis</name>
    <dbReference type="NCBI Taxonomy" id="383855"/>
    <lineage>
        <taxon>Eukaryota</taxon>
        <taxon>Fungi</taxon>
        <taxon>Dikarya</taxon>
        <taxon>Ascomycota</taxon>
        <taxon>Pezizomycotina</taxon>
        <taxon>Dothideomycetes</taxon>
        <taxon>Dothideomycetidae</taxon>
        <taxon>Mycosphaerellales</taxon>
        <taxon>Mycosphaerellaceae</taxon>
        <taxon>Pseudocercospora</taxon>
    </lineage>
</organism>
<proteinExistence type="predicted"/>
<dbReference type="VEuPathDB" id="FungiDB:MYCFIDRAFT_177167"/>
<dbReference type="PANTHER" id="PTHR24173">
    <property type="entry name" value="ANKYRIN REPEAT CONTAINING"/>
    <property type="match status" value="1"/>
</dbReference>
<accession>M2ZMA3</accession>
<evidence type="ECO:0000256" key="3">
    <source>
        <dbReference type="PROSITE-ProRule" id="PRU00023"/>
    </source>
</evidence>
<dbReference type="InterPro" id="IPR002110">
    <property type="entry name" value="Ankyrin_rpt"/>
</dbReference>
<dbReference type="SMART" id="SM00248">
    <property type="entry name" value="ANK"/>
    <property type="match status" value="4"/>
</dbReference>
<name>M2ZMA3_PSEFD</name>
<dbReference type="HOGENOM" id="CLU_1283762_0_0_1"/>
<dbReference type="eggNOG" id="ENOG502R8ZJ">
    <property type="taxonomic scope" value="Eukaryota"/>
</dbReference>
<evidence type="ECO:0000313" key="5">
    <source>
        <dbReference type="Proteomes" id="UP000016932"/>
    </source>
</evidence>
<dbReference type="Pfam" id="PF12796">
    <property type="entry name" value="Ank_2"/>
    <property type="match status" value="1"/>
</dbReference>
<reference evidence="4 5" key="1">
    <citation type="journal article" date="2012" name="PLoS Pathog.">
        <title>Diverse lifestyles and strategies of plant pathogenesis encoded in the genomes of eighteen Dothideomycetes fungi.</title>
        <authorList>
            <person name="Ohm R.A."/>
            <person name="Feau N."/>
            <person name="Henrissat B."/>
            <person name="Schoch C.L."/>
            <person name="Horwitz B.A."/>
            <person name="Barry K.W."/>
            <person name="Condon B.J."/>
            <person name="Copeland A.C."/>
            <person name="Dhillon B."/>
            <person name="Glaser F."/>
            <person name="Hesse C.N."/>
            <person name="Kosti I."/>
            <person name="LaButti K."/>
            <person name="Lindquist E.A."/>
            <person name="Lucas S."/>
            <person name="Salamov A.A."/>
            <person name="Bradshaw R.E."/>
            <person name="Ciuffetti L."/>
            <person name="Hamelin R.C."/>
            <person name="Kema G.H.J."/>
            <person name="Lawrence C."/>
            <person name="Scott J.A."/>
            <person name="Spatafora J.W."/>
            <person name="Turgeon B.G."/>
            <person name="de Wit P.J.G.M."/>
            <person name="Zhong S."/>
            <person name="Goodwin S.B."/>
            <person name="Grigoriev I.V."/>
        </authorList>
    </citation>
    <scope>NUCLEOTIDE SEQUENCE [LARGE SCALE GENOMIC DNA]</scope>
    <source>
        <strain evidence="4 5">CIRAD86</strain>
    </source>
</reference>
<dbReference type="EMBL" id="KB446561">
    <property type="protein sequence ID" value="EME80199.1"/>
    <property type="molecule type" value="Genomic_DNA"/>
</dbReference>
<keyword evidence="5" id="KW-1185">Reference proteome</keyword>
<dbReference type="SUPFAM" id="SSF48403">
    <property type="entry name" value="Ankyrin repeat"/>
    <property type="match status" value="1"/>
</dbReference>
<dbReference type="AlphaFoldDB" id="M2ZMA3"/>
<protein>
    <submittedName>
        <fullName evidence="4">Uncharacterized protein</fullName>
    </submittedName>
</protein>
<sequence>MSERQHQALFFAAGALLNVRSTAVFQPRKAANTRVSQTHFAGQSIELTRWLIRHGADPNARCAWDITPLSAAICRGSLSTIKLMLQCGGDTRFGQLLHFAVERGSPDQLAIIDMLLAFGLSVNARMFENCRTSWTYNKPYGMGTALHKAAELGKLDVVTYLLERGADPLNRLRSTFHAKSAKLSDWGSDSAVVELKVKKPTPSRVVLQVKVYNKV</sequence>
<dbReference type="InterPro" id="IPR036770">
    <property type="entry name" value="Ankyrin_rpt-contain_sf"/>
</dbReference>
<feature type="repeat" description="ANK" evidence="3">
    <location>
        <begin position="141"/>
        <end position="167"/>
    </location>
</feature>
<evidence type="ECO:0000256" key="2">
    <source>
        <dbReference type="ARBA" id="ARBA00023043"/>
    </source>
</evidence>
<dbReference type="GeneID" id="19333702"/>
<dbReference type="RefSeq" id="XP_007929223.1">
    <property type="nucleotide sequence ID" value="XM_007931032.1"/>
</dbReference>
<evidence type="ECO:0000313" key="4">
    <source>
        <dbReference type="EMBL" id="EME80199.1"/>
    </source>
</evidence>
<dbReference type="PROSITE" id="PS50088">
    <property type="entry name" value="ANK_REPEAT"/>
    <property type="match status" value="1"/>
</dbReference>